<dbReference type="InterPro" id="IPR003594">
    <property type="entry name" value="HATPase_dom"/>
</dbReference>
<evidence type="ECO:0000313" key="4">
    <source>
        <dbReference type="Proteomes" id="UP001501020"/>
    </source>
</evidence>
<dbReference type="PANTHER" id="PTHR35526:SF3">
    <property type="entry name" value="ANTI-SIGMA-F FACTOR RSBW"/>
    <property type="match status" value="1"/>
</dbReference>
<dbReference type="InterPro" id="IPR050267">
    <property type="entry name" value="Anti-sigma-factor_SerPK"/>
</dbReference>
<dbReference type="Pfam" id="PF13581">
    <property type="entry name" value="HATPase_c_2"/>
    <property type="match status" value="1"/>
</dbReference>
<reference evidence="3 4" key="1">
    <citation type="journal article" date="2019" name="Int. J. Syst. Evol. Microbiol.">
        <title>The Global Catalogue of Microorganisms (GCM) 10K type strain sequencing project: providing services to taxonomists for standard genome sequencing and annotation.</title>
        <authorList>
            <consortium name="The Broad Institute Genomics Platform"/>
            <consortium name="The Broad Institute Genome Sequencing Center for Infectious Disease"/>
            <person name="Wu L."/>
            <person name="Ma J."/>
        </authorList>
    </citation>
    <scope>NUCLEOTIDE SEQUENCE [LARGE SCALE GENOMIC DNA]</scope>
    <source>
        <strain evidence="3 4">JCM 13850</strain>
    </source>
</reference>
<dbReference type="PANTHER" id="PTHR35526">
    <property type="entry name" value="ANTI-SIGMA-F FACTOR RSBW-RELATED"/>
    <property type="match status" value="1"/>
</dbReference>
<evidence type="ECO:0000313" key="3">
    <source>
        <dbReference type="EMBL" id="GAA2161541.1"/>
    </source>
</evidence>
<comment type="caution">
    <text evidence="3">The sequence shown here is derived from an EMBL/GenBank/DDBJ whole genome shotgun (WGS) entry which is preliminary data.</text>
</comment>
<proteinExistence type="predicted"/>
<dbReference type="InterPro" id="IPR036890">
    <property type="entry name" value="HATPase_C_sf"/>
</dbReference>
<dbReference type="Gene3D" id="3.30.565.10">
    <property type="entry name" value="Histidine kinase-like ATPase, C-terminal domain"/>
    <property type="match status" value="1"/>
</dbReference>
<gene>
    <name evidence="3" type="ORF">GCM10009727_75970</name>
</gene>
<dbReference type="EMBL" id="BAAAMR010000099">
    <property type="protein sequence ID" value="GAA2161541.1"/>
    <property type="molecule type" value="Genomic_DNA"/>
</dbReference>
<keyword evidence="1" id="KW-0418">Kinase</keyword>
<feature type="domain" description="Histidine kinase/HSP90-like ATPase" evidence="2">
    <location>
        <begin position="62"/>
        <end position="155"/>
    </location>
</feature>
<organism evidence="3 4">
    <name type="scientific">Actinomadura napierensis</name>
    <dbReference type="NCBI Taxonomy" id="267854"/>
    <lineage>
        <taxon>Bacteria</taxon>
        <taxon>Bacillati</taxon>
        <taxon>Actinomycetota</taxon>
        <taxon>Actinomycetes</taxon>
        <taxon>Streptosporangiales</taxon>
        <taxon>Thermomonosporaceae</taxon>
        <taxon>Actinomadura</taxon>
    </lineage>
</organism>
<dbReference type="CDD" id="cd16936">
    <property type="entry name" value="HATPase_RsbW-like"/>
    <property type="match status" value="1"/>
</dbReference>
<dbReference type="SUPFAM" id="SSF55874">
    <property type="entry name" value="ATPase domain of HSP90 chaperone/DNA topoisomerase II/histidine kinase"/>
    <property type="match status" value="1"/>
</dbReference>
<evidence type="ECO:0000259" key="2">
    <source>
        <dbReference type="Pfam" id="PF13581"/>
    </source>
</evidence>
<keyword evidence="4" id="KW-1185">Reference proteome</keyword>
<protein>
    <recommendedName>
        <fullName evidence="2">Histidine kinase/HSP90-like ATPase domain-containing protein</fullName>
    </recommendedName>
</protein>
<keyword evidence="1" id="KW-0723">Serine/threonine-protein kinase</keyword>
<keyword evidence="1" id="KW-0808">Transferase</keyword>
<sequence>MTLAGIEERKGAMTSGEARDVWTAQENAMELLGALTLPGIERSVPYVRLFLRDTFVPGYVAPGDELLADMALVVDELAANGIRHTASGKGGKFTISLWAGRGVLRAEVTDDGANGARPVVRTVPEGESGRGLHIVGALASRWGYRPEGAGTTVWAEFPVRGGRPQG</sequence>
<dbReference type="Proteomes" id="UP001501020">
    <property type="component" value="Unassembled WGS sequence"/>
</dbReference>
<evidence type="ECO:0000256" key="1">
    <source>
        <dbReference type="ARBA" id="ARBA00022527"/>
    </source>
</evidence>
<name>A0ABN3ADR1_9ACTN</name>
<accession>A0ABN3ADR1</accession>